<reference evidence="2 3" key="1">
    <citation type="submission" date="2020-08" db="EMBL/GenBank/DDBJ databases">
        <title>Sequencing the genomes of 1000 actinobacteria strains.</title>
        <authorList>
            <person name="Klenk H.-P."/>
        </authorList>
    </citation>
    <scope>NUCLEOTIDE SEQUENCE [LARGE SCALE GENOMIC DNA]</scope>
    <source>
        <strain evidence="2 3">DSM 44320</strain>
    </source>
</reference>
<feature type="region of interest" description="Disordered" evidence="1">
    <location>
        <begin position="1"/>
        <end position="41"/>
    </location>
</feature>
<feature type="compositionally biased region" description="Low complexity" evidence="1">
    <location>
        <begin position="1"/>
        <end position="27"/>
    </location>
</feature>
<gene>
    <name evidence="2" type="ORF">FHR33_001282</name>
</gene>
<name>A0A7W5YLQ0_9ACTN</name>
<dbReference type="Gene3D" id="3.40.710.10">
    <property type="entry name" value="DD-peptidase/beta-lactamase superfamily"/>
    <property type="match status" value="1"/>
</dbReference>
<evidence type="ECO:0000313" key="2">
    <source>
        <dbReference type="EMBL" id="MBB3725422.1"/>
    </source>
</evidence>
<dbReference type="AlphaFoldDB" id="A0A7W5YLQ0"/>
<evidence type="ECO:0000313" key="3">
    <source>
        <dbReference type="Proteomes" id="UP000579945"/>
    </source>
</evidence>
<sequence>MRSTAGRRSSSPAPSRSSPGRTPRAPTWSRGSATTSCWASRRRPSAYPELGADAFGHSGAVGAQSFADPRSGIAYACTRRRFSFGGGGGAPENRRLVASVMRAANRA</sequence>
<dbReference type="GeneID" id="95387848"/>
<keyword evidence="3" id="KW-1185">Reference proteome</keyword>
<dbReference type="RefSeq" id="WP_221240958.1">
    <property type="nucleotide sequence ID" value="NZ_JACIBV010000001.1"/>
</dbReference>
<comment type="caution">
    <text evidence="2">The sequence shown here is derived from an EMBL/GenBank/DDBJ whole genome shotgun (WGS) entry which is preliminary data.</text>
</comment>
<protein>
    <submittedName>
        <fullName evidence="2">Uncharacterized protein</fullName>
    </submittedName>
</protein>
<dbReference type="Proteomes" id="UP000579945">
    <property type="component" value="Unassembled WGS sequence"/>
</dbReference>
<proteinExistence type="predicted"/>
<organism evidence="2 3">
    <name type="scientific">Nonomuraea dietziae</name>
    <dbReference type="NCBI Taxonomy" id="65515"/>
    <lineage>
        <taxon>Bacteria</taxon>
        <taxon>Bacillati</taxon>
        <taxon>Actinomycetota</taxon>
        <taxon>Actinomycetes</taxon>
        <taxon>Streptosporangiales</taxon>
        <taxon>Streptosporangiaceae</taxon>
        <taxon>Nonomuraea</taxon>
    </lineage>
</organism>
<dbReference type="EMBL" id="JACIBV010000001">
    <property type="protein sequence ID" value="MBB3725422.1"/>
    <property type="molecule type" value="Genomic_DNA"/>
</dbReference>
<dbReference type="InterPro" id="IPR012338">
    <property type="entry name" value="Beta-lactam/transpept-like"/>
</dbReference>
<feature type="compositionally biased region" description="Polar residues" evidence="1">
    <location>
        <begin position="29"/>
        <end position="38"/>
    </location>
</feature>
<accession>A0A7W5YLQ0</accession>
<evidence type="ECO:0000256" key="1">
    <source>
        <dbReference type="SAM" id="MobiDB-lite"/>
    </source>
</evidence>